<dbReference type="STRING" id="163.SAMN04487775_10152"/>
<protein>
    <submittedName>
        <fullName evidence="1">Uncharacterized protein</fullName>
    </submittedName>
</protein>
<proteinExistence type="predicted"/>
<accession>A0A1H9EY93</accession>
<sequence>MTFYRIHTADIAYITQQPRGLFTAIGKLVDSKTLTEEETAEYWKNREYFEKVLPVPPFYEQGNPEHATTWFKDTPQGNDIYRQMTFYREMAKKYGLKLYMSKCSEVPGEIIYEDDFQIAVKNLKENIQIEVVEV</sequence>
<dbReference type="AlphaFoldDB" id="A0A1H9EY93"/>
<keyword evidence="2" id="KW-1185">Reference proteome</keyword>
<gene>
    <name evidence="1" type="ORF">SAMN04487977_103326</name>
</gene>
<reference evidence="1 2" key="1">
    <citation type="submission" date="2016-10" db="EMBL/GenBank/DDBJ databases">
        <authorList>
            <person name="de Groot N.N."/>
        </authorList>
    </citation>
    <scope>NUCLEOTIDE SEQUENCE [LARGE SCALE GENOMIC DNA]</scope>
    <source>
        <strain evidence="1 2">B25</strain>
    </source>
</reference>
<dbReference type="Proteomes" id="UP000182360">
    <property type="component" value="Unassembled WGS sequence"/>
</dbReference>
<dbReference type="OrthoDB" id="360327at2"/>
<organism evidence="1 2">
    <name type="scientific">Treponema bryantii</name>
    <dbReference type="NCBI Taxonomy" id="163"/>
    <lineage>
        <taxon>Bacteria</taxon>
        <taxon>Pseudomonadati</taxon>
        <taxon>Spirochaetota</taxon>
        <taxon>Spirochaetia</taxon>
        <taxon>Spirochaetales</taxon>
        <taxon>Treponemataceae</taxon>
        <taxon>Treponema</taxon>
    </lineage>
</organism>
<name>A0A1H9EY93_9SPIR</name>
<evidence type="ECO:0000313" key="2">
    <source>
        <dbReference type="Proteomes" id="UP000182360"/>
    </source>
</evidence>
<dbReference type="RefSeq" id="WP_074642635.1">
    <property type="nucleotide sequence ID" value="NZ_AP025286.1"/>
</dbReference>
<evidence type="ECO:0000313" key="1">
    <source>
        <dbReference type="EMBL" id="SEQ30690.1"/>
    </source>
</evidence>
<dbReference type="EMBL" id="FOFU01000003">
    <property type="protein sequence ID" value="SEQ30690.1"/>
    <property type="molecule type" value="Genomic_DNA"/>
</dbReference>